<feature type="coiled-coil region" evidence="3">
    <location>
        <begin position="279"/>
        <end position="306"/>
    </location>
</feature>
<feature type="coiled-coil region" evidence="3">
    <location>
        <begin position="631"/>
        <end position="890"/>
    </location>
</feature>
<evidence type="ECO:0000256" key="1">
    <source>
        <dbReference type="ARBA" id="ARBA00022614"/>
    </source>
</evidence>
<feature type="coiled-coil region" evidence="3">
    <location>
        <begin position="369"/>
        <end position="417"/>
    </location>
</feature>
<dbReference type="SUPFAM" id="SSF52075">
    <property type="entry name" value="Outer arm dynein light chain 1"/>
    <property type="match status" value="1"/>
</dbReference>
<dbReference type="Gene3D" id="3.80.10.10">
    <property type="entry name" value="Ribonuclease Inhibitor"/>
    <property type="match status" value="1"/>
</dbReference>
<dbReference type="SMART" id="SM00369">
    <property type="entry name" value="LRR_TYP"/>
    <property type="match status" value="2"/>
</dbReference>
<keyword evidence="6" id="KW-1185">Reference proteome</keyword>
<dbReference type="InterPro" id="IPR001611">
    <property type="entry name" value="Leu-rich_rpt"/>
</dbReference>
<dbReference type="InterPro" id="IPR032675">
    <property type="entry name" value="LRR_dom_sf"/>
</dbReference>
<evidence type="ECO:0000256" key="3">
    <source>
        <dbReference type="SAM" id="Coils"/>
    </source>
</evidence>
<evidence type="ECO:0000256" key="4">
    <source>
        <dbReference type="SAM" id="MobiDB-lite"/>
    </source>
</evidence>
<reference evidence="5" key="1">
    <citation type="submission" date="2016-10" db="EMBL/GenBank/DDBJ databases">
        <authorList>
            <person name="Benchimol M."/>
            <person name="Almeida L.G."/>
            <person name="Vasconcelos A.T."/>
            <person name="Perreira-Neves A."/>
            <person name="Rosa I.A."/>
            <person name="Tasca T."/>
            <person name="Bogo M.R."/>
            <person name="de Souza W."/>
        </authorList>
    </citation>
    <scope>NUCLEOTIDE SEQUENCE [LARGE SCALE GENOMIC DNA]</scope>
    <source>
        <strain evidence="5">K</strain>
    </source>
</reference>
<dbReference type="InterPro" id="IPR003591">
    <property type="entry name" value="Leu-rich_rpt_typical-subtyp"/>
</dbReference>
<accession>A0A1J4K9B7</accession>
<dbReference type="PROSITE" id="PS51450">
    <property type="entry name" value="LRR"/>
    <property type="match status" value="3"/>
</dbReference>
<feature type="coiled-coil region" evidence="3">
    <location>
        <begin position="517"/>
        <end position="586"/>
    </location>
</feature>
<protein>
    <recommendedName>
        <fullName evidence="7">Leucine Rich Repeat family protein</fullName>
    </recommendedName>
</protein>
<organism evidence="5 6">
    <name type="scientific">Tritrichomonas foetus</name>
    <dbReference type="NCBI Taxonomy" id="1144522"/>
    <lineage>
        <taxon>Eukaryota</taxon>
        <taxon>Metamonada</taxon>
        <taxon>Parabasalia</taxon>
        <taxon>Tritrichomonadida</taxon>
        <taxon>Tritrichomonadidae</taxon>
        <taxon>Tritrichomonas</taxon>
    </lineage>
</organism>
<dbReference type="VEuPathDB" id="TrichDB:TRFO_05678"/>
<feature type="region of interest" description="Disordered" evidence="4">
    <location>
        <begin position="1212"/>
        <end position="1244"/>
    </location>
</feature>
<dbReference type="EMBL" id="MLAK01000738">
    <property type="protein sequence ID" value="OHT06037.1"/>
    <property type="molecule type" value="Genomic_DNA"/>
</dbReference>
<evidence type="ECO:0008006" key="7">
    <source>
        <dbReference type="Google" id="ProtNLM"/>
    </source>
</evidence>
<comment type="caution">
    <text evidence="5">The sequence shown here is derived from an EMBL/GenBank/DDBJ whole genome shotgun (WGS) entry which is preliminary data.</text>
</comment>
<keyword evidence="3" id="KW-0175">Coiled coil</keyword>
<evidence type="ECO:0000313" key="6">
    <source>
        <dbReference type="Proteomes" id="UP000179807"/>
    </source>
</evidence>
<gene>
    <name evidence="5" type="ORF">TRFO_05678</name>
</gene>
<feature type="compositionally biased region" description="Basic and acidic residues" evidence="4">
    <location>
        <begin position="1212"/>
        <end position="1226"/>
    </location>
</feature>
<name>A0A1J4K9B7_9EUKA</name>
<keyword evidence="2" id="KW-0677">Repeat</keyword>
<evidence type="ECO:0000313" key="5">
    <source>
        <dbReference type="EMBL" id="OHT06037.1"/>
    </source>
</evidence>
<feature type="coiled-coil region" evidence="3">
    <location>
        <begin position="198"/>
        <end position="225"/>
    </location>
</feature>
<dbReference type="GeneID" id="94827350"/>
<proteinExistence type="predicted"/>
<sequence>MDEKSTPSLIFDDDLAEKVIKNYKNKGVSSLVFDFSPSVGRITKIDHLIRYRLITELSLIGHGIDDISNLSILANLTKLNLSWNSIQSIVPLMKLSRLELLHLGHNQIENIPKSISSLSNLKNLQISNNPISDRSTFLSLRQNFNLHCIDFVTTPVSCNPDIIPFCIYVLPQLMVVNRTQIEPKMRREANRRFGHAEIDELAETNASLIAENKKYRKILNEMKDQIDGSSINEMKKWKKEKSQLIEHIKGQDQIIEKLQCTKTELEKSINQDNPLSTVIKDLQFKLHQTQDELAQKNKENKLLTYQIQESENYQQEYHNMKNKTIQFQEKVDRLLKDNQQLQSTNCKLYDQIGELKQEQSQFMTSQYNQNNTQEKLNNQKEKLEVLENSYNQLLSVNNELQSSIKVYQKEKELLIEKYDTEIKSRDDSIKPLQDKINQKESLISQLQQSETLLTEKIGNYINVEKANESNESTYKSLFQALASEIDNQRQFYSLTSNNKPIANSLEEQTYLLCTQTFKQIQVQYDKMKNKVESTKSKKQNQQKTIDSLYNEQRTNNEQIRSLKANIDTLNRELAMSKEKLNNTVSKNEYLQIKNEYDRVQAENDKNNITLKRMVSQLSQQKRAKNEIIQTKTATDEENAELMKRVEQLSSELKQKREKTEEYRFECAKHERKVLRLKEIINKMNIEKNQMSAQIEQFIIFREEVTNTIAKMEANENETESRLKERIKTCEAEKTELQLKIQQLSQQISELNQANISIMDVQSEYDAKIHQKDQDILEIEMLNEKLRKQLQQINLEFSQQKEEDKETQDNLNLKINSLKKDFDTSNEKYKGEISDLQKKLDEALHRINRNLRKEAKYKDFIIQIQNENQKIHQENEKLKLEIEEFVEKEKENFEQQIRLKEMSNTNEHLFKTLTAKYQNLQQQYDDLHLICQKNDNEQQKLKSTIKQLKENCSELQAEIQHANEDKQKLDSLLIEKAQNLNVVKAELEEAQSKVNEQDNNTSQLRQQNLDLQNQITEKLMEIDNLKRKIASIEKSTVSADSYQAVLDKSKEVGDRLSQLNAINEENAQAIEKLNGEKVALSNSLNSLQKKYQETITQLRNNEDMNNKTNIIQQKTIESLKQQLSDAREIIDQKNNQEQLNEKQKVSELSQLRAELTQAKTNLSVTKDDLAAKQKENNQLKETNQFLQHNIDDIQLQNNEINTKYTSMLQKYEDEKMSHEADNEERAKQLSQAKKQIKELEKSSQSLNDQIHDLLEKNKEKIPLQKYEDLQQKYDSLKKLHQFESSKSKSHIIQKEEQIESLTNLFSEKEEALKDKIEKLSRDIDEKKELIKKLQKQIQNDSHQIDELMPLKNVQVELEKCKSDLQSRNVELQQLKDKCEALSIQQKQNNSIMSETQKKTDKLMNSLTQIPLILNSSGTNTNKLEKVVNKLNPILKMFAIDEVSISFKHKFKLSSKTISNIAPSDETLIEKHKKLLNRVAQALMSLPIGKPSFNIESNEQLESQLEKLQKLVELVKKIFDDREKNIENLAAMIDSQHQAVLKISEVPTDSSAVALSIQNYTSSQHIIREDRSRRSVMSNQSLMPRKF</sequence>
<dbReference type="PANTHER" id="PTHR18849:SF0">
    <property type="entry name" value="CILIA- AND FLAGELLA-ASSOCIATED PROTEIN 410-RELATED"/>
    <property type="match status" value="1"/>
</dbReference>
<evidence type="ECO:0000256" key="2">
    <source>
        <dbReference type="ARBA" id="ARBA00022737"/>
    </source>
</evidence>
<dbReference type="OrthoDB" id="27917at2759"/>
<dbReference type="PANTHER" id="PTHR18849">
    <property type="entry name" value="LEUCINE RICH REPEAT PROTEIN"/>
    <property type="match status" value="1"/>
</dbReference>
<keyword evidence="1" id="KW-0433">Leucine-rich repeat</keyword>
<dbReference type="Proteomes" id="UP000179807">
    <property type="component" value="Unassembled WGS sequence"/>
</dbReference>
<dbReference type="RefSeq" id="XP_068359173.1">
    <property type="nucleotide sequence ID" value="XM_068492646.1"/>
</dbReference>
<dbReference type="Gene3D" id="1.10.287.1490">
    <property type="match status" value="1"/>
</dbReference>